<accession>A0A6C0KQ05</accession>
<sequence>MSDLQDKETECEEICELQFVDTSTHTIVKGKSQIQFTQFEQDDEKLIRIETNEPIIIPLTILQEYMHIAGSNKKHSITIQDIQYISILLMGIYLITIMGVGMWTFTLMKSLYKMDL</sequence>
<name>A0A6C0KQ05_9ZZZZ</name>
<dbReference type="EMBL" id="MN740933">
    <property type="protein sequence ID" value="QHU18464.1"/>
    <property type="molecule type" value="Genomic_DNA"/>
</dbReference>
<keyword evidence="1" id="KW-0472">Membrane</keyword>
<keyword evidence="1" id="KW-0812">Transmembrane</keyword>
<reference evidence="2" key="1">
    <citation type="journal article" date="2020" name="Nature">
        <title>Giant virus diversity and host interactions through global metagenomics.</title>
        <authorList>
            <person name="Schulz F."/>
            <person name="Roux S."/>
            <person name="Paez-Espino D."/>
            <person name="Jungbluth S."/>
            <person name="Walsh D.A."/>
            <person name="Denef V.J."/>
            <person name="McMahon K.D."/>
            <person name="Konstantinidis K.T."/>
            <person name="Eloe-Fadrosh E.A."/>
            <person name="Kyrpides N.C."/>
            <person name="Woyke T."/>
        </authorList>
    </citation>
    <scope>NUCLEOTIDE SEQUENCE</scope>
    <source>
        <strain evidence="2">GVMAG-S-3300013006-138</strain>
    </source>
</reference>
<evidence type="ECO:0000313" key="2">
    <source>
        <dbReference type="EMBL" id="QHU18464.1"/>
    </source>
</evidence>
<proteinExistence type="predicted"/>
<keyword evidence="1" id="KW-1133">Transmembrane helix</keyword>
<feature type="transmembrane region" description="Helical" evidence="1">
    <location>
        <begin position="84"/>
        <end position="106"/>
    </location>
</feature>
<protein>
    <submittedName>
        <fullName evidence="2">Uncharacterized protein</fullName>
    </submittedName>
</protein>
<dbReference type="AlphaFoldDB" id="A0A6C0KQ05"/>
<organism evidence="2">
    <name type="scientific">viral metagenome</name>
    <dbReference type="NCBI Taxonomy" id="1070528"/>
    <lineage>
        <taxon>unclassified sequences</taxon>
        <taxon>metagenomes</taxon>
        <taxon>organismal metagenomes</taxon>
    </lineage>
</organism>
<evidence type="ECO:0000256" key="1">
    <source>
        <dbReference type="SAM" id="Phobius"/>
    </source>
</evidence>